<feature type="compositionally biased region" description="Basic and acidic residues" evidence="8">
    <location>
        <begin position="758"/>
        <end position="780"/>
    </location>
</feature>
<feature type="transmembrane region" description="Helical" evidence="9">
    <location>
        <begin position="391"/>
        <end position="420"/>
    </location>
</feature>
<sequence length="837" mass="86268">MTLDISSAPIASDTTDHAPPGGSPRARWAQDLSASLVVALIAVPFALGIALATGAPLTAGLAAAAVGGIVVGLAGGTPLQVSGPSAALTVITAGLITQYGWRATCAVTLAAGLLQLLLGVRRVARTALAVSPAIVHGMLAGVGFTIAIAQLHVVLGGSPQGSAIANVLALPGQLAGPHPPAMLVGTVTATVLLGWPRLGRLPGRAGELGARMGWVPGPLAAVAAATALALALDLPLAHIQLPAWEPHALLPALPHGPLSGVLAAVLTVTAVASVESLLSAVAVDRMSHRTSDLDRELRGQGLANIVSGVVGGLPIAGGAVRSTANVRAGGQSRWSAVLHGVWVLTAALALTGGLRRIPLAALAALVLVVGLQMVSFAHIRNVHRHREFPVYLITVVGVVALGVLGGVALGAGTAVLLALYRLTRAHVDVETGPGGSVTVQTHGPLTFAAVPRLSRALAGIPAGSEVTVVHDGSFLDHAAYETLHSWRTGHQGAGGRVSMVTRRQADEVLDPDGTVRAGSSPGPHRCRAWTPWVGHHCIEQREDPHGRLLDGVRVFQQHTAPLVRPELARLAREGQTPSQLFLTCADSRMVTSMITNSGPGDLFTVRNVGNLVPAPFEPGAADDSVAAAVQYAVESLEVRSITVCGHSGCGAMKALLDGVHERPGPPSPLTRWLRNGRGSLDRLRRAPAEFSDRPVVDLVEQLCITNVVQQLDQLMTNPAVERRVEEGSLRLVGMYFDFATAQAYVLDRAAGTFSPVEARTDARTDARTEARDEFRTEAGTETRAGADAGARPEPRAGAHTGAPATAGPDQQTASVEQVGPSGPAPTRDSEEDPQLAA</sequence>
<organism evidence="11">
    <name type="scientific">Streptomyces sp. Y1</name>
    <dbReference type="NCBI Taxonomy" id="3238634"/>
    <lineage>
        <taxon>Bacteria</taxon>
        <taxon>Bacillati</taxon>
        <taxon>Actinomycetota</taxon>
        <taxon>Actinomycetes</taxon>
        <taxon>Kitasatosporales</taxon>
        <taxon>Streptomycetaceae</taxon>
        <taxon>Streptomyces</taxon>
    </lineage>
</organism>
<accession>A0AB39TLW8</accession>
<feature type="region of interest" description="Disordered" evidence="8">
    <location>
        <begin position="1"/>
        <end position="25"/>
    </location>
</feature>
<feature type="binding site" evidence="7">
    <location>
        <position position="646"/>
    </location>
    <ligand>
        <name>Zn(2+)</name>
        <dbReference type="ChEBI" id="CHEBI:29105"/>
    </ligand>
</feature>
<evidence type="ECO:0000256" key="7">
    <source>
        <dbReference type="PIRSR" id="PIRSR601765-1"/>
    </source>
</evidence>
<feature type="transmembrane region" description="Helical" evidence="9">
    <location>
        <begin position="261"/>
        <end position="281"/>
    </location>
</feature>
<evidence type="ECO:0000256" key="3">
    <source>
        <dbReference type="ARBA" id="ARBA00022692"/>
    </source>
</evidence>
<keyword evidence="4 9" id="KW-1133">Transmembrane helix</keyword>
<proteinExistence type="inferred from homology"/>
<dbReference type="AlphaFoldDB" id="A0AB39TLW8"/>
<evidence type="ECO:0000313" key="11">
    <source>
        <dbReference type="EMBL" id="XDQ80187.1"/>
    </source>
</evidence>
<name>A0AB39TLW8_9ACTN</name>
<dbReference type="GO" id="GO:0008270">
    <property type="term" value="F:zinc ion binding"/>
    <property type="evidence" value="ECO:0007669"/>
    <property type="project" value="InterPro"/>
</dbReference>
<feature type="transmembrane region" description="Helical" evidence="9">
    <location>
        <begin position="32"/>
        <end position="52"/>
    </location>
</feature>
<dbReference type="PANTHER" id="PTHR11814">
    <property type="entry name" value="SULFATE TRANSPORTER"/>
    <property type="match status" value="1"/>
</dbReference>
<reference evidence="11" key="1">
    <citation type="submission" date="2024-07" db="EMBL/GenBank/DDBJ databases">
        <authorList>
            <person name="Yu S.T."/>
        </authorList>
    </citation>
    <scope>NUCLEOTIDE SEQUENCE</scope>
    <source>
        <strain evidence="11">Y1</strain>
    </source>
</reference>
<dbReference type="RefSeq" id="WP_369183702.1">
    <property type="nucleotide sequence ID" value="NZ_CP163445.1"/>
</dbReference>
<comment type="cofactor">
    <cofactor evidence="7">
        <name>Zn(2+)</name>
        <dbReference type="ChEBI" id="CHEBI:29105"/>
    </cofactor>
    <text evidence="7">Binds 1 zinc ion per subunit.</text>
</comment>
<dbReference type="Gene3D" id="3.40.1050.10">
    <property type="entry name" value="Carbonic anhydrase"/>
    <property type="match status" value="1"/>
</dbReference>
<evidence type="ECO:0000256" key="5">
    <source>
        <dbReference type="ARBA" id="ARBA00023136"/>
    </source>
</evidence>
<feature type="binding site" evidence="7">
    <location>
        <position position="586"/>
    </location>
    <ligand>
        <name>Zn(2+)</name>
        <dbReference type="ChEBI" id="CHEBI:29105"/>
    </ligand>
</feature>
<comment type="function">
    <text evidence="6">Catalyzes the reversible hydration of carbon dioxide to form bicarbonate.</text>
</comment>
<feature type="transmembrane region" description="Helical" evidence="9">
    <location>
        <begin position="59"/>
        <end position="79"/>
    </location>
</feature>
<dbReference type="SUPFAM" id="SSF53056">
    <property type="entry name" value="beta-carbonic anhydrase, cab"/>
    <property type="match status" value="1"/>
</dbReference>
<evidence type="ECO:0000259" key="10">
    <source>
        <dbReference type="Pfam" id="PF00916"/>
    </source>
</evidence>
<keyword evidence="3 9" id="KW-0812">Transmembrane</keyword>
<feature type="transmembrane region" description="Helical" evidence="9">
    <location>
        <begin position="127"/>
        <end position="149"/>
    </location>
</feature>
<dbReference type="InterPro" id="IPR036874">
    <property type="entry name" value="Carbonic_anhydrase_sf"/>
</dbReference>
<evidence type="ECO:0000256" key="6">
    <source>
        <dbReference type="ARBA" id="ARBA00024993"/>
    </source>
</evidence>
<dbReference type="Pfam" id="PF00484">
    <property type="entry name" value="Pro_CA"/>
    <property type="match status" value="1"/>
</dbReference>
<comment type="subcellular location">
    <subcellularLocation>
        <location evidence="1">Membrane</location>
        <topology evidence="1">Multi-pass membrane protein</topology>
    </subcellularLocation>
</comment>
<feature type="binding site" evidence="7">
    <location>
        <position position="649"/>
    </location>
    <ligand>
        <name>Zn(2+)</name>
        <dbReference type="ChEBI" id="CHEBI:29105"/>
    </ligand>
</feature>
<comment type="similarity">
    <text evidence="2">Belongs to the beta-class carbonic anhydrase family.</text>
</comment>
<feature type="compositionally biased region" description="Low complexity" evidence="8">
    <location>
        <begin position="797"/>
        <end position="808"/>
    </location>
</feature>
<dbReference type="InterPro" id="IPR011547">
    <property type="entry name" value="SLC26A/SulP_dom"/>
</dbReference>
<evidence type="ECO:0000256" key="9">
    <source>
        <dbReference type="SAM" id="Phobius"/>
    </source>
</evidence>
<feature type="domain" description="SLC26A/SulP transporter" evidence="10">
    <location>
        <begin position="30"/>
        <end position="392"/>
    </location>
</feature>
<dbReference type="GO" id="GO:0016020">
    <property type="term" value="C:membrane"/>
    <property type="evidence" value="ECO:0007669"/>
    <property type="project" value="UniProtKB-SubCell"/>
</dbReference>
<evidence type="ECO:0000256" key="1">
    <source>
        <dbReference type="ARBA" id="ARBA00004141"/>
    </source>
</evidence>
<keyword evidence="5 9" id="KW-0472">Membrane</keyword>
<dbReference type="SMART" id="SM00947">
    <property type="entry name" value="Pro_CA"/>
    <property type="match status" value="1"/>
</dbReference>
<feature type="binding site" evidence="7">
    <location>
        <position position="584"/>
    </location>
    <ligand>
        <name>Zn(2+)</name>
        <dbReference type="ChEBI" id="CHEBI:29105"/>
    </ligand>
</feature>
<feature type="transmembrane region" description="Helical" evidence="9">
    <location>
        <begin position="219"/>
        <end position="241"/>
    </location>
</feature>
<dbReference type="GO" id="GO:0055085">
    <property type="term" value="P:transmembrane transport"/>
    <property type="evidence" value="ECO:0007669"/>
    <property type="project" value="InterPro"/>
</dbReference>
<feature type="transmembrane region" description="Helical" evidence="9">
    <location>
        <begin position="357"/>
        <end position="379"/>
    </location>
</feature>
<gene>
    <name evidence="11" type="ORF">AB2U05_17845</name>
</gene>
<feature type="region of interest" description="Disordered" evidence="8">
    <location>
        <begin position="757"/>
        <end position="837"/>
    </location>
</feature>
<keyword evidence="7" id="KW-0479">Metal-binding</keyword>
<evidence type="ECO:0000256" key="4">
    <source>
        <dbReference type="ARBA" id="ARBA00022989"/>
    </source>
</evidence>
<dbReference type="GO" id="GO:0004089">
    <property type="term" value="F:carbonate dehydratase activity"/>
    <property type="evidence" value="ECO:0007669"/>
    <property type="project" value="InterPro"/>
</dbReference>
<keyword evidence="7" id="KW-0862">Zinc</keyword>
<dbReference type="InterPro" id="IPR001902">
    <property type="entry name" value="SLC26A/SulP_fam"/>
</dbReference>
<evidence type="ECO:0000256" key="8">
    <source>
        <dbReference type="SAM" id="MobiDB-lite"/>
    </source>
</evidence>
<feature type="transmembrane region" description="Helical" evidence="9">
    <location>
        <begin position="99"/>
        <end position="120"/>
    </location>
</feature>
<evidence type="ECO:0000256" key="2">
    <source>
        <dbReference type="ARBA" id="ARBA00006217"/>
    </source>
</evidence>
<dbReference type="InterPro" id="IPR001765">
    <property type="entry name" value="Carbonic_anhydrase"/>
</dbReference>
<dbReference type="EMBL" id="CP163445">
    <property type="protein sequence ID" value="XDQ80187.1"/>
    <property type="molecule type" value="Genomic_DNA"/>
</dbReference>
<feature type="transmembrane region" description="Helical" evidence="9">
    <location>
        <begin position="332"/>
        <end position="350"/>
    </location>
</feature>
<protein>
    <submittedName>
        <fullName evidence="11">SulP family inorganic anion transporter</fullName>
    </submittedName>
</protein>
<dbReference type="Pfam" id="PF00916">
    <property type="entry name" value="Sulfate_transp"/>
    <property type="match status" value="1"/>
</dbReference>
<feature type="transmembrane region" description="Helical" evidence="9">
    <location>
        <begin position="180"/>
        <end position="198"/>
    </location>
</feature>